<accession>A0A811U1A0</accession>
<feature type="region of interest" description="Disordered" evidence="1">
    <location>
        <begin position="1"/>
        <end position="27"/>
    </location>
</feature>
<organism evidence="2 3">
    <name type="scientific">Ceratitis capitata</name>
    <name type="common">Mediterranean fruit fly</name>
    <name type="synonym">Tephritis capitata</name>
    <dbReference type="NCBI Taxonomy" id="7213"/>
    <lineage>
        <taxon>Eukaryota</taxon>
        <taxon>Metazoa</taxon>
        <taxon>Ecdysozoa</taxon>
        <taxon>Arthropoda</taxon>
        <taxon>Hexapoda</taxon>
        <taxon>Insecta</taxon>
        <taxon>Pterygota</taxon>
        <taxon>Neoptera</taxon>
        <taxon>Endopterygota</taxon>
        <taxon>Diptera</taxon>
        <taxon>Brachycera</taxon>
        <taxon>Muscomorpha</taxon>
        <taxon>Tephritoidea</taxon>
        <taxon>Tephritidae</taxon>
        <taxon>Ceratitis</taxon>
        <taxon>Ceratitis</taxon>
    </lineage>
</organism>
<proteinExistence type="predicted"/>
<comment type="caution">
    <text evidence="2">The sequence shown here is derived from an EMBL/GenBank/DDBJ whole genome shotgun (WGS) entry which is preliminary data.</text>
</comment>
<reference evidence="2" key="1">
    <citation type="submission" date="2020-11" db="EMBL/GenBank/DDBJ databases">
        <authorList>
            <person name="Whitehead M."/>
        </authorList>
    </citation>
    <scope>NUCLEOTIDE SEQUENCE</scope>
    <source>
        <strain evidence="2">EGII</strain>
    </source>
</reference>
<keyword evidence="3" id="KW-1185">Reference proteome</keyword>
<feature type="compositionally biased region" description="Acidic residues" evidence="1">
    <location>
        <begin position="1"/>
        <end position="11"/>
    </location>
</feature>
<gene>
    <name evidence="2" type="ORF">CCAP1982_LOCUS947</name>
</gene>
<protein>
    <submittedName>
        <fullName evidence="2">(Mediterranean fruit fly) hypothetical protein</fullName>
    </submittedName>
</protein>
<name>A0A811U1A0_CERCA</name>
<dbReference type="EMBL" id="CAJHJT010000001">
    <property type="protein sequence ID" value="CAD6992066.1"/>
    <property type="molecule type" value="Genomic_DNA"/>
</dbReference>
<evidence type="ECO:0000313" key="3">
    <source>
        <dbReference type="Proteomes" id="UP000606786"/>
    </source>
</evidence>
<evidence type="ECO:0000313" key="2">
    <source>
        <dbReference type="EMBL" id="CAD6992066.1"/>
    </source>
</evidence>
<sequence length="61" mass="7140">MSDAETEDESEVLGKDEKQIMSYPEASEQHRRINRLHATAIPQVPPFHCPLFEFCRHFVIQ</sequence>
<evidence type="ECO:0000256" key="1">
    <source>
        <dbReference type="SAM" id="MobiDB-lite"/>
    </source>
</evidence>
<dbReference type="AlphaFoldDB" id="A0A811U1A0"/>
<dbReference type="Proteomes" id="UP000606786">
    <property type="component" value="Unassembled WGS sequence"/>
</dbReference>